<sequence length="543" mass="59035">MDAAANTPGSPSHMFQNATQFGIRGGHFTNVQGNLNLEPYFSNASVVAASAAAAATTSTPTMATSNAPTTPTPTVVYSESGNYTSLLLRQGRGFPLYIPAPPANLSAAYRRKGVAIGDVGRVTPEGSFDFFFNIYLPRGHTINVNTPPDFEPLLKYESVDVTRHNYEPGNYVSSPSAQKQRSGVSEFPGGNFLFDCQGPDGAVLALPHGAQLERLENLESMRRYAAKNAESWYKYVNQTRGRGLVNGALYLVTGWEKAKSWGMATFQDVSLRSEFQIAFSPTTDVENGYRYRWDGAYFHNKHVDPPLSADPLNQTTFIHAFAISVCSGIWGKLFGAETCQLVDSSTFTDSSGRSFIPFGSSSGSSSIWSFFGGNFTSSSGGRQNTAQGSPDGNGIVSTAFPVPMAVHPSQLIHQHILREAPNAKVVITHDDDWREIFNDDLGRQLDLSTLKQVLTNHFDVVEEDCFAFLRANASAVVCQLINSPPEQPETASWTIVTDYAPERAPGIAHTTSTNATKAHGLNPRSRSFAAVVLIQTMRSPHRH</sequence>
<gene>
    <name evidence="1" type="ORF">R3P38DRAFT_795399</name>
</gene>
<name>A0AAW0C4R0_9AGAR</name>
<keyword evidence="2" id="KW-1185">Reference proteome</keyword>
<dbReference type="AlphaFoldDB" id="A0AAW0C4R0"/>
<reference evidence="1 2" key="1">
    <citation type="journal article" date="2024" name="J Genomics">
        <title>Draft genome sequencing and assembly of Favolaschia claudopus CIRM-BRFM 2984 isolated from oak limbs.</title>
        <authorList>
            <person name="Navarro D."/>
            <person name="Drula E."/>
            <person name="Chaduli D."/>
            <person name="Cazenave R."/>
            <person name="Ahrendt S."/>
            <person name="Wang J."/>
            <person name="Lipzen A."/>
            <person name="Daum C."/>
            <person name="Barry K."/>
            <person name="Grigoriev I.V."/>
            <person name="Favel A."/>
            <person name="Rosso M.N."/>
            <person name="Martin F."/>
        </authorList>
    </citation>
    <scope>NUCLEOTIDE SEQUENCE [LARGE SCALE GENOMIC DNA]</scope>
    <source>
        <strain evidence="1 2">CIRM-BRFM 2984</strain>
    </source>
</reference>
<evidence type="ECO:0000313" key="1">
    <source>
        <dbReference type="EMBL" id="KAK7033461.1"/>
    </source>
</evidence>
<comment type="caution">
    <text evidence="1">The sequence shown here is derived from an EMBL/GenBank/DDBJ whole genome shotgun (WGS) entry which is preliminary data.</text>
</comment>
<accession>A0AAW0C4R0</accession>
<dbReference type="Proteomes" id="UP001362999">
    <property type="component" value="Unassembled WGS sequence"/>
</dbReference>
<dbReference type="EMBL" id="JAWWNJ010000023">
    <property type="protein sequence ID" value="KAK7033461.1"/>
    <property type="molecule type" value="Genomic_DNA"/>
</dbReference>
<organism evidence="1 2">
    <name type="scientific">Favolaschia claudopus</name>
    <dbReference type="NCBI Taxonomy" id="2862362"/>
    <lineage>
        <taxon>Eukaryota</taxon>
        <taxon>Fungi</taxon>
        <taxon>Dikarya</taxon>
        <taxon>Basidiomycota</taxon>
        <taxon>Agaricomycotina</taxon>
        <taxon>Agaricomycetes</taxon>
        <taxon>Agaricomycetidae</taxon>
        <taxon>Agaricales</taxon>
        <taxon>Marasmiineae</taxon>
        <taxon>Mycenaceae</taxon>
        <taxon>Favolaschia</taxon>
    </lineage>
</organism>
<evidence type="ECO:0000313" key="2">
    <source>
        <dbReference type="Proteomes" id="UP001362999"/>
    </source>
</evidence>
<protein>
    <submittedName>
        <fullName evidence="1">Uncharacterized protein</fullName>
    </submittedName>
</protein>
<proteinExistence type="predicted"/>